<dbReference type="RefSeq" id="WP_164995430.1">
    <property type="nucleotide sequence ID" value="NZ_CP049055.1"/>
</dbReference>
<name>A0A6G7GW81_KUEST</name>
<sequence>MSVIKEYLDQLDKFLSNVPFKLLTNVQSENRGDAALYVKGEIIFADKNELHFKEYFIAIPALKRLAYSYHYQTHDKKLIFRYDNAEHYTEIETYPHHKHIENEVLPSKNVDITEVINEIVRSFAK</sequence>
<accession>A0A6G7GW81</accession>
<reference evidence="1 2" key="1">
    <citation type="submission" date="2020-02" db="EMBL/GenBank/DDBJ databases">
        <title>Newly sequenced genome of strain CSTR1 showed variability in Candidatus Kuenenia stuttgartiensis genomes.</title>
        <authorList>
            <person name="Ding C."/>
            <person name="Adrian L."/>
        </authorList>
    </citation>
    <scope>NUCLEOTIDE SEQUENCE [LARGE SCALE GENOMIC DNA]</scope>
    <source>
        <strain evidence="1 2">CSTR1</strain>
    </source>
</reference>
<proteinExistence type="predicted"/>
<evidence type="ECO:0000313" key="1">
    <source>
        <dbReference type="EMBL" id="QII13612.1"/>
    </source>
</evidence>
<dbReference type="EMBL" id="CP049055">
    <property type="protein sequence ID" value="QII13612.1"/>
    <property type="molecule type" value="Genomic_DNA"/>
</dbReference>
<protein>
    <submittedName>
        <fullName evidence="1">Uncharacterized protein</fullName>
    </submittedName>
</protein>
<dbReference type="InterPro" id="IPR045397">
    <property type="entry name" value="TumE-like"/>
</dbReference>
<dbReference type="AlphaFoldDB" id="A0A6G7GW81"/>
<gene>
    <name evidence="1" type="ORF">KsCSTR_42330</name>
</gene>
<dbReference type="Pfam" id="PF20126">
    <property type="entry name" value="TumE"/>
    <property type="match status" value="1"/>
</dbReference>
<evidence type="ECO:0000313" key="2">
    <source>
        <dbReference type="Proteomes" id="UP000501926"/>
    </source>
</evidence>
<organism evidence="1 2">
    <name type="scientific">Kuenenia stuttgartiensis</name>
    <dbReference type="NCBI Taxonomy" id="174633"/>
    <lineage>
        <taxon>Bacteria</taxon>
        <taxon>Pseudomonadati</taxon>
        <taxon>Planctomycetota</taxon>
        <taxon>Candidatus Brocadiia</taxon>
        <taxon>Candidatus Brocadiales</taxon>
        <taxon>Candidatus Brocadiaceae</taxon>
        <taxon>Candidatus Kuenenia</taxon>
    </lineage>
</organism>
<dbReference type="Proteomes" id="UP000501926">
    <property type="component" value="Chromosome"/>
</dbReference>